<protein>
    <submittedName>
        <fullName evidence="1">Uncharacterized protein</fullName>
    </submittedName>
</protein>
<reference evidence="1" key="1">
    <citation type="submission" date="2009-08" db="EMBL/GenBank/DDBJ databases">
        <authorList>
            <person name="Cheung F."/>
            <person name="Xiao Y."/>
            <person name="Chan A."/>
            <person name="Moskal W."/>
            <person name="Town C.D."/>
        </authorList>
    </citation>
    <scope>NUCLEOTIDE SEQUENCE</scope>
</reference>
<sequence length="60" mass="7127">MKNYDCLPVDHVENEYCLQLIYFSTSPTTINAWHINAPKIFKRAFPGVKIKCRQKRNKTR</sequence>
<evidence type="ECO:0000313" key="1">
    <source>
        <dbReference type="EMBL" id="ACU20605.1"/>
    </source>
</evidence>
<accession>C6TFK3</accession>
<organism evidence="1">
    <name type="scientific">Glycine max</name>
    <name type="common">Soybean</name>
    <name type="synonym">Glycine hispida</name>
    <dbReference type="NCBI Taxonomy" id="3847"/>
    <lineage>
        <taxon>Eukaryota</taxon>
        <taxon>Viridiplantae</taxon>
        <taxon>Streptophyta</taxon>
        <taxon>Embryophyta</taxon>
        <taxon>Tracheophyta</taxon>
        <taxon>Spermatophyta</taxon>
        <taxon>Magnoliopsida</taxon>
        <taxon>eudicotyledons</taxon>
        <taxon>Gunneridae</taxon>
        <taxon>Pentapetalae</taxon>
        <taxon>rosids</taxon>
        <taxon>fabids</taxon>
        <taxon>Fabales</taxon>
        <taxon>Fabaceae</taxon>
        <taxon>Papilionoideae</taxon>
        <taxon>50 kb inversion clade</taxon>
        <taxon>NPAAA clade</taxon>
        <taxon>indigoferoid/millettioid clade</taxon>
        <taxon>Phaseoleae</taxon>
        <taxon>Glycine</taxon>
        <taxon>Glycine subgen. Soja</taxon>
    </lineage>
</organism>
<dbReference type="EMBL" id="BT096391">
    <property type="protein sequence ID" value="ACU20605.1"/>
    <property type="molecule type" value="mRNA"/>
</dbReference>
<proteinExistence type="evidence at transcript level"/>
<dbReference type="AlphaFoldDB" id="C6TFK3"/>
<name>C6TFK3_SOYBN</name>